<reference evidence="4" key="1">
    <citation type="submission" date="2022-04" db="EMBL/GenBank/DDBJ databases">
        <title>Halocatena sp. nov., isolated from a salt lake.</title>
        <authorList>
            <person name="Cui H.-L."/>
        </authorList>
    </citation>
    <scope>NUCLEOTIDE SEQUENCE</scope>
    <source>
        <strain evidence="4">AD-1</strain>
    </source>
</reference>
<dbReference type="PANTHER" id="PTHR43046">
    <property type="entry name" value="GDP-MANNOSE MANNOSYL HYDROLASE"/>
    <property type="match status" value="1"/>
</dbReference>
<dbReference type="Proteomes" id="UP000831768">
    <property type="component" value="Chromosome"/>
</dbReference>
<dbReference type="CDD" id="cd02883">
    <property type="entry name" value="NUDIX_Hydrolase"/>
    <property type="match status" value="1"/>
</dbReference>
<proteinExistence type="predicted"/>
<dbReference type="SUPFAM" id="SSF55811">
    <property type="entry name" value="Nudix"/>
    <property type="match status" value="1"/>
</dbReference>
<accession>A0A8U0A3Z3</accession>
<evidence type="ECO:0000313" key="5">
    <source>
        <dbReference type="Proteomes" id="UP000831768"/>
    </source>
</evidence>
<dbReference type="PROSITE" id="PS51462">
    <property type="entry name" value="NUDIX"/>
    <property type="match status" value="1"/>
</dbReference>
<dbReference type="KEGG" id="haad:MW046_03555"/>
<name>A0A8U0A3Z3_9EURY</name>
<dbReference type="InterPro" id="IPR020084">
    <property type="entry name" value="NUDIX_hydrolase_CS"/>
</dbReference>
<dbReference type="PRINTS" id="PR00502">
    <property type="entry name" value="NUDIXFAMILY"/>
</dbReference>
<dbReference type="PROSITE" id="PS00893">
    <property type="entry name" value="NUDIX_BOX"/>
    <property type="match status" value="1"/>
</dbReference>
<protein>
    <submittedName>
        <fullName evidence="4">NUDIX hydrolase</fullName>
    </submittedName>
</protein>
<keyword evidence="5" id="KW-1185">Reference proteome</keyword>
<dbReference type="PANTHER" id="PTHR43046:SF14">
    <property type="entry name" value="MUTT_NUDIX FAMILY PROTEIN"/>
    <property type="match status" value="1"/>
</dbReference>
<evidence type="ECO:0000313" key="4">
    <source>
        <dbReference type="EMBL" id="UPM43529.1"/>
    </source>
</evidence>
<dbReference type="Gene3D" id="3.90.79.10">
    <property type="entry name" value="Nucleoside Triphosphate Pyrophosphohydrolase"/>
    <property type="match status" value="1"/>
</dbReference>
<gene>
    <name evidence="4" type="ORF">MW046_03555</name>
</gene>
<dbReference type="EMBL" id="CP096019">
    <property type="protein sequence ID" value="UPM43529.1"/>
    <property type="molecule type" value="Genomic_DNA"/>
</dbReference>
<dbReference type="RefSeq" id="WP_247994193.1">
    <property type="nucleotide sequence ID" value="NZ_CP096019.1"/>
</dbReference>
<dbReference type="AlphaFoldDB" id="A0A8U0A3Z3"/>
<dbReference type="Pfam" id="PF00293">
    <property type="entry name" value="NUDIX"/>
    <property type="match status" value="1"/>
</dbReference>
<organism evidence="4 5">
    <name type="scientific">Halocatena salina</name>
    <dbReference type="NCBI Taxonomy" id="2934340"/>
    <lineage>
        <taxon>Archaea</taxon>
        <taxon>Methanobacteriati</taxon>
        <taxon>Methanobacteriota</taxon>
        <taxon>Stenosarchaea group</taxon>
        <taxon>Halobacteria</taxon>
        <taxon>Halobacteriales</taxon>
        <taxon>Natronomonadaceae</taxon>
        <taxon>Halocatena</taxon>
    </lineage>
</organism>
<feature type="domain" description="Nudix hydrolase" evidence="3">
    <location>
        <begin position="41"/>
        <end position="173"/>
    </location>
</feature>
<evidence type="ECO:0000259" key="3">
    <source>
        <dbReference type="PROSITE" id="PS51462"/>
    </source>
</evidence>
<comment type="cofactor">
    <cofactor evidence="1">
        <name>Mg(2+)</name>
        <dbReference type="ChEBI" id="CHEBI:18420"/>
    </cofactor>
</comment>
<dbReference type="InterPro" id="IPR015797">
    <property type="entry name" value="NUDIX_hydrolase-like_dom_sf"/>
</dbReference>
<dbReference type="InterPro" id="IPR000086">
    <property type="entry name" value="NUDIX_hydrolase_dom"/>
</dbReference>
<dbReference type="GeneID" id="71927092"/>
<dbReference type="GO" id="GO:0016787">
    <property type="term" value="F:hydrolase activity"/>
    <property type="evidence" value="ECO:0007669"/>
    <property type="project" value="UniProtKB-KW"/>
</dbReference>
<dbReference type="InterPro" id="IPR020476">
    <property type="entry name" value="Nudix_hydrolase"/>
</dbReference>
<evidence type="ECO:0000256" key="2">
    <source>
        <dbReference type="ARBA" id="ARBA00022801"/>
    </source>
</evidence>
<keyword evidence="2 4" id="KW-0378">Hydrolase</keyword>
<sequence>MSRIDPDSTAETLRARYEDVVHHEANHELDAEAFASMRASPRGWGVGALVVDAADRVLLVRENGQWYVPGGRLEAEESPEMGAVREVREETGVDVSLSGLAGIAEQTFSHQTTAESFVFRFAMFEATPETTDVADDPGLPDESISSVEWHTSVPADTYTRDLVVELLGQRGSH</sequence>
<evidence type="ECO:0000256" key="1">
    <source>
        <dbReference type="ARBA" id="ARBA00001946"/>
    </source>
</evidence>